<accession>A0AAV1HRT3</accession>
<reference evidence="1" key="1">
    <citation type="submission" date="2023-08" db="EMBL/GenBank/DDBJ databases">
        <authorList>
            <person name="Alioto T."/>
            <person name="Alioto T."/>
            <person name="Gomez Garrido J."/>
        </authorList>
    </citation>
    <scope>NUCLEOTIDE SEQUENCE</scope>
</reference>
<protein>
    <submittedName>
        <fullName evidence="1">Uncharacterized protein</fullName>
    </submittedName>
</protein>
<evidence type="ECO:0000313" key="2">
    <source>
        <dbReference type="Proteomes" id="UP001178508"/>
    </source>
</evidence>
<dbReference type="Proteomes" id="UP001178508">
    <property type="component" value="Chromosome 24"/>
</dbReference>
<keyword evidence="2" id="KW-1185">Reference proteome</keyword>
<sequence length="70" mass="7755">MSADKKTALHLSKIALLLFHHASEETRYRSKDLYRGAQSAAAAARRDLGSFQPQTFSHLSADSVRSQHGE</sequence>
<gene>
    <name evidence="1" type="ORF">XNOV1_A025180</name>
</gene>
<evidence type="ECO:0000313" key="1">
    <source>
        <dbReference type="EMBL" id="CAJ1087781.1"/>
    </source>
</evidence>
<dbReference type="AlphaFoldDB" id="A0AAV1HRT3"/>
<dbReference type="EMBL" id="OY660887">
    <property type="protein sequence ID" value="CAJ1087781.1"/>
    <property type="molecule type" value="Genomic_DNA"/>
</dbReference>
<organism evidence="1 2">
    <name type="scientific">Xyrichtys novacula</name>
    <name type="common">Pearly razorfish</name>
    <name type="synonym">Hemipteronotus novacula</name>
    <dbReference type="NCBI Taxonomy" id="13765"/>
    <lineage>
        <taxon>Eukaryota</taxon>
        <taxon>Metazoa</taxon>
        <taxon>Chordata</taxon>
        <taxon>Craniata</taxon>
        <taxon>Vertebrata</taxon>
        <taxon>Euteleostomi</taxon>
        <taxon>Actinopterygii</taxon>
        <taxon>Neopterygii</taxon>
        <taxon>Teleostei</taxon>
        <taxon>Neoteleostei</taxon>
        <taxon>Acanthomorphata</taxon>
        <taxon>Eupercaria</taxon>
        <taxon>Labriformes</taxon>
        <taxon>Labridae</taxon>
        <taxon>Xyrichtys</taxon>
    </lineage>
</organism>
<name>A0AAV1HRT3_XYRNO</name>
<proteinExistence type="predicted"/>